<reference evidence="2 3" key="1">
    <citation type="submission" date="2016-10" db="EMBL/GenBank/DDBJ databases">
        <authorList>
            <person name="de Groot N.N."/>
        </authorList>
    </citation>
    <scope>NUCLEOTIDE SEQUENCE [LARGE SCALE GENOMIC DNA]</scope>
    <source>
        <strain evidence="2 3">MON 2.2</strain>
    </source>
</reference>
<dbReference type="STRING" id="675864.SAMN04489747_2279"/>
<gene>
    <name evidence="2" type="ORF">SAMN04489747_2279</name>
</gene>
<evidence type="ECO:0000313" key="3">
    <source>
        <dbReference type="Proteomes" id="UP000198546"/>
    </source>
</evidence>
<dbReference type="InterPro" id="IPR019660">
    <property type="entry name" value="Put_sensory_transdc_reg_YbjN"/>
</dbReference>
<evidence type="ECO:0000313" key="2">
    <source>
        <dbReference type="EMBL" id="SDE01384.1"/>
    </source>
</evidence>
<evidence type="ECO:0000256" key="1">
    <source>
        <dbReference type="SAM" id="MobiDB-lite"/>
    </source>
</evidence>
<proteinExistence type="predicted"/>
<sequence>MRVRICGQSAGRVMVWITPPRATSTPDDRPERGRTDDLAPSGTATHQWFSQADRPAVHPTGRPPGVPSDQLTARQSNRPANRTTRRSKRPADRQAVQPTGGKSTGGLTDRPSGDRSTARRSMGRPTARLPWGPADGSALLGTGRPLGLQGPADRPGRSLGSRPPGHPPYAAPMRTQVMELVREYLSGTGLPWSETTPGTFAVTLPGQHKLSTECALVVAEQTLQLRAFLARRPDEDADRVHRWLLAQNLSSYVVAFSLDHLGDIHLTGRIGLPAVTAEELDRLLGEVATRADDSFDTVVGLGFASSIRKEWEWRLSRGESTANLAAFEHLRPPDA</sequence>
<dbReference type="Pfam" id="PF10722">
    <property type="entry name" value="YbjN"/>
    <property type="match status" value="1"/>
</dbReference>
<protein>
    <submittedName>
        <fullName evidence="2">Putative sensory transduction regulator</fullName>
    </submittedName>
</protein>
<dbReference type="SUPFAM" id="SSF69635">
    <property type="entry name" value="Type III secretory system chaperone-like"/>
    <property type="match status" value="1"/>
</dbReference>
<accession>A0A1G6ZFD2</accession>
<feature type="compositionally biased region" description="Basic and acidic residues" evidence="1">
    <location>
        <begin position="26"/>
        <end position="37"/>
    </location>
</feature>
<dbReference type="Gene3D" id="3.30.1460.10">
    <property type="match status" value="1"/>
</dbReference>
<keyword evidence="3" id="KW-1185">Reference proteome</keyword>
<feature type="compositionally biased region" description="Polar residues" evidence="1">
    <location>
        <begin position="69"/>
        <end position="82"/>
    </location>
</feature>
<dbReference type="Proteomes" id="UP000198546">
    <property type="component" value="Chromosome i"/>
</dbReference>
<organism evidence="2 3">
    <name type="scientific">Auraticoccus monumenti</name>
    <dbReference type="NCBI Taxonomy" id="675864"/>
    <lineage>
        <taxon>Bacteria</taxon>
        <taxon>Bacillati</taxon>
        <taxon>Actinomycetota</taxon>
        <taxon>Actinomycetes</taxon>
        <taxon>Propionibacteriales</taxon>
        <taxon>Propionibacteriaceae</taxon>
        <taxon>Auraticoccus</taxon>
    </lineage>
</organism>
<dbReference type="AlphaFoldDB" id="A0A1G6ZFD2"/>
<feature type="region of interest" description="Disordered" evidence="1">
    <location>
        <begin position="19"/>
        <end position="171"/>
    </location>
</feature>
<dbReference type="EMBL" id="LT629688">
    <property type="protein sequence ID" value="SDE01384.1"/>
    <property type="molecule type" value="Genomic_DNA"/>
</dbReference>
<name>A0A1G6ZFD2_9ACTN</name>